<dbReference type="PRINTS" id="PR00344">
    <property type="entry name" value="BCTRLSENSOR"/>
</dbReference>
<dbReference type="SMART" id="SM00304">
    <property type="entry name" value="HAMP"/>
    <property type="match status" value="1"/>
</dbReference>
<evidence type="ECO:0000256" key="12">
    <source>
        <dbReference type="ARBA" id="ARBA00023012"/>
    </source>
</evidence>
<dbReference type="InterPro" id="IPR004358">
    <property type="entry name" value="Sig_transdc_His_kin-like_C"/>
</dbReference>
<evidence type="ECO:0000256" key="2">
    <source>
        <dbReference type="ARBA" id="ARBA00004651"/>
    </source>
</evidence>
<evidence type="ECO:0000256" key="13">
    <source>
        <dbReference type="ARBA" id="ARBA00023136"/>
    </source>
</evidence>
<evidence type="ECO:0000256" key="4">
    <source>
        <dbReference type="ARBA" id="ARBA00022475"/>
    </source>
</evidence>
<dbReference type="FunFam" id="1.10.287.130:FF:000008">
    <property type="entry name" value="Two-component sensor histidine kinase"/>
    <property type="match status" value="1"/>
</dbReference>
<feature type="transmembrane region" description="Helical" evidence="14">
    <location>
        <begin position="7"/>
        <end position="35"/>
    </location>
</feature>
<keyword evidence="4" id="KW-1003">Cell membrane</keyword>
<dbReference type="CDD" id="cd00082">
    <property type="entry name" value="HisKA"/>
    <property type="match status" value="1"/>
</dbReference>
<dbReference type="InterPro" id="IPR036097">
    <property type="entry name" value="HisK_dim/P_sf"/>
</dbReference>
<dbReference type="Pfam" id="PF00672">
    <property type="entry name" value="HAMP"/>
    <property type="match status" value="1"/>
</dbReference>
<evidence type="ECO:0000256" key="5">
    <source>
        <dbReference type="ARBA" id="ARBA00022553"/>
    </source>
</evidence>
<dbReference type="SUPFAM" id="SSF47384">
    <property type="entry name" value="Homodimeric domain of signal transducing histidine kinase"/>
    <property type="match status" value="1"/>
</dbReference>
<sequence length="493" mass="57624">MSIRTKLIVTYIVMVMLSAILFITTTFTFITIFFADVGSTLIHDKKPDEVVVEIVDLFVELKIKEENNPSMLLDKEYIKEVNDKIKEYSCFLTVEYNGEFIDVGGLNLSKDFYNKLLKEDKSYKYNYMNKDKDNSFTYDNNMYNFIKYEFTYDNKVINYYFIIDMSVFKNVRGGYGKIFTFLLLVILLIVIIPLTYMLSKDIIKPLRKLEEGANNIKEGNLDFELKTKSNNEIGRVIQSFETMRCELKKSVEQQIQYEENRKELISSISHDLKTPITSIKGYVEGIMDGVANSEEKLEKYLQVIYNKSEDMDQLINDLFLFSRLDLNRLPFEMDEIHIYRFMEDCINELRLEYSKQNIIINYNNNINFNTKVIMDSQKIKRVIFNIVQNAIKFMNKDEKVLMIELREEEKINIRIKDNGIGIEKEQLSLIFDKFYRVDEARNTKAGGTGLGLAIAKQIVEAHKGEIWAESVLEEGTSICFTLSKVVNEGESHE</sequence>
<comment type="catalytic activity">
    <reaction evidence="1">
        <text>ATP + protein L-histidine = ADP + protein N-phospho-L-histidine.</text>
        <dbReference type="EC" id="2.7.13.3"/>
    </reaction>
</comment>
<evidence type="ECO:0000256" key="6">
    <source>
        <dbReference type="ARBA" id="ARBA00022679"/>
    </source>
</evidence>
<dbReference type="CDD" id="cd06225">
    <property type="entry name" value="HAMP"/>
    <property type="match status" value="1"/>
</dbReference>
<dbReference type="InterPro" id="IPR003660">
    <property type="entry name" value="HAMP_dom"/>
</dbReference>
<dbReference type="EMBL" id="JAGSOJ010000001">
    <property type="protein sequence ID" value="MCM1988262.1"/>
    <property type="molecule type" value="Genomic_DNA"/>
</dbReference>
<feature type="domain" description="HAMP" evidence="16">
    <location>
        <begin position="200"/>
        <end position="252"/>
    </location>
</feature>
<dbReference type="Pfam" id="PF00512">
    <property type="entry name" value="HisKA"/>
    <property type="match status" value="1"/>
</dbReference>
<evidence type="ECO:0000256" key="7">
    <source>
        <dbReference type="ARBA" id="ARBA00022692"/>
    </source>
</evidence>
<dbReference type="GO" id="GO:0005886">
    <property type="term" value="C:plasma membrane"/>
    <property type="evidence" value="ECO:0007669"/>
    <property type="project" value="UniProtKB-SubCell"/>
</dbReference>
<evidence type="ECO:0000259" key="15">
    <source>
        <dbReference type="PROSITE" id="PS50109"/>
    </source>
</evidence>
<evidence type="ECO:0000259" key="16">
    <source>
        <dbReference type="PROSITE" id="PS50885"/>
    </source>
</evidence>
<keyword evidence="6" id="KW-0808">Transferase</keyword>
<evidence type="ECO:0000313" key="17">
    <source>
        <dbReference type="EMBL" id="MCM1988262.1"/>
    </source>
</evidence>
<keyword evidence="8" id="KW-0547">Nucleotide-binding</keyword>
<keyword evidence="7 14" id="KW-0812">Transmembrane</keyword>
<evidence type="ECO:0000256" key="1">
    <source>
        <dbReference type="ARBA" id="ARBA00000085"/>
    </source>
</evidence>
<dbReference type="SUPFAM" id="SSF158472">
    <property type="entry name" value="HAMP domain-like"/>
    <property type="match status" value="1"/>
</dbReference>
<dbReference type="FunFam" id="3.30.565.10:FF:000006">
    <property type="entry name" value="Sensor histidine kinase WalK"/>
    <property type="match status" value="1"/>
</dbReference>
<name>A0A9J6NW90_9CLOT</name>
<dbReference type="Pfam" id="PF02518">
    <property type="entry name" value="HATPase_c"/>
    <property type="match status" value="1"/>
</dbReference>
<dbReference type="EC" id="2.7.13.3" evidence="3"/>
<protein>
    <recommendedName>
        <fullName evidence="3">histidine kinase</fullName>
        <ecNumber evidence="3">2.7.13.3</ecNumber>
    </recommendedName>
</protein>
<proteinExistence type="predicted"/>
<dbReference type="GO" id="GO:0005524">
    <property type="term" value="F:ATP binding"/>
    <property type="evidence" value="ECO:0007669"/>
    <property type="project" value="UniProtKB-KW"/>
</dbReference>
<dbReference type="RefSeq" id="WP_250857118.1">
    <property type="nucleotide sequence ID" value="NZ_JAGSOJ010000001.1"/>
</dbReference>
<reference evidence="17" key="2">
    <citation type="submission" date="2021-04" db="EMBL/GenBank/DDBJ databases">
        <authorList>
            <person name="Dong X."/>
        </authorList>
    </citation>
    <scope>NUCLEOTIDE SEQUENCE</scope>
    <source>
        <strain evidence="17">ZWT</strain>
    </source>
</reference>
<dbReference type="InterPro" id="IPR005467">
    <property type="entry name" value="His_kinase_dom"/>
</dbReference>
<keyword evidence="10" id="KW-0067">ATP-binding</keyword>
<evidence type="ECO:0000256" key="10">
    <source>
        <dbReference type="ARBA" id="ARBA00022840"/>
    </source>
</evidence>
<keyword evidence="9 17" id="KW-0418">Kinase</keyword>
<accession>A0A9J6NW90</accession>
<gene>
    <name evidence="17" type="ORF">KDK92_00805</name>
</gene>
<dbReference type="SMART" id="SM00387">
    <property type="entry name" value="HATPase_c"/>
    <property type="match status" value="1"/>
</dbReference>
<dbReference type="InterPro" id="IPR036890">
    <property type="entry name" value="HATPase_C_sf"/>
</dbReference>
<dbReference type="PROSITE" id="PS50885">
    <property type="entry name" value="HAMP"/>
    <property type="match status" value="1"/>
</dbReference>
<dbReference type="Gene3D" id="6.10.340.10">
    <property type="match status" value="1"/>
</dbReference>
<dbReference type="AlphaFoldDB" id="A0A9J6NW90"/>
<feature type="transmembrane region" description="Helical" evidence="14">
    <location>
        <begin position="178"/>
        <end position="198"/>
    </location>
</feature>
<keyword evidence="13 14" id="KW-0472">Membrane</keyword>
<feature type="domain" description="Histidine kinase" evidence="15">
    <location>
        <begin position="267"/>
        <end position="486"/>
    </location>
</feature>
<organism evidence="17 18">
    <name type="scientific">Oceanirhabdus seepicola</name>
    <dbReference type="NCBI Taxonomy" id="2828781"/>
    <lineage>
        <taxon>Bacteria</taxon>
        <taxon>Bacillati</taxon>
        <taxon>Bacillota</taxon>
        <taxon>Clostridia</taxon>
        <taxon>Eubacteriales</taxon>
        <taxon>Clostridiaceae</taxon>
        <taxon>Oceanirhabdus</taxon>
    </lineage>
</organism>
<evidence type="ECO:0000256" key="3">
    <source>
        <dbReference type="ARBA" id="ARBA00012438"/>
    </source>
</evidence>
<dbReference type="Proteomes" id="UP001056429">
    <property type="component" value="Unassembled WGS sequence"/>
</dbReference>
<dbReference type="InterPro" id="IPR003661">
    <property type="entry name" value="HisK_dim/P_dom"/>
</dbReference>
<keyword evidence="5" id="KW-0597">Phosphoprotein</keyword>
<dbReference type="SMART" id="SM00388">
    <property type="entry name" value="HisKA"/>
    <property type="match status" value="1"/>
</dbReference>
<dbReference type="PROSITE" id="PS50109">
    <property type="entry name" value="HIS_KIN"/>
    <property type="match status" value="1"/>
</dbReference>
<dbReference type="SUPFAM" id="SSF55874">
    <property type="entry name" value="ATPase domain of HSP90 chaperone/DNA topoisomerase II/histidine kinase"/>
    <property type="match status" value="1"/>
</dbReference>
<dbReference type="InterPro" id="IPR050398">
    <property type="entry name" value="HssS/ArlS-like"/>
</dbReference>
<evidence type="ECO:0000256" key="9">
    <source>
        <dbReference type="ARBA" id="ARBA00022777"/>
    </source>
</evidence>
<evidence type="ECO:0000256" key="11">
    <source>
        <dbReference type="ARBA" id="ARBA00022989"/>
    </source>
</evidence>
<dbReference type="Gene3D" id="1.10.287.130">
    <property type="match status" value="1"/>
</dbReference>
<dbReference type="PANTHER" id="PTHR45528:SF1">
    <property type="entry name" value="SENSOR HISTIDINE KINASE CPXA"/>
    <property type="match status" value="1"/>
</dbReference>
<dbReference type="InterPro" id="IPR003594">
    <property type="entry name" value="HATPase_dom"/>
</dbReference>
<keyword evidence="12" id="KW-0902">Two-component regulatory system</keyword>
<dbReference type="PANTHER" id="PTHR45528">
    <property type="entry name" value="SENSOR HISTIDINE KINASE CPXA"/>
    <property type="match status" value="1"/>
</dbReference>
<keyword evidence="18" id="KW-1185">Reference proteome</keyword>
<evidence type="ECO:0000313" key="18">
    <source>
        <dbReference type="Proteomes" id="UP001056429"/>
    </source>
</evidence>
<comment type="caution">
    <text evidence="17">The sequence shown here is derived from an EMBL/GenBank/DDBJ whole genome shotgun (WGS) entry which is preliminary data.</text>
</comment>
<comment type="subcellular location">
    <subcellularLocation>
        <location evidence="2">Cell membrane</location>
        <topology evidence="2">Multi-pass membrane protein</topology>
    </subcellularLocation>
</comment>
<dbReference type="Gene3D" id="3.30.565.10">
    <property type="entry name" value="Histidine kinase-like ATPase, C-terminal domain"/>
    <property type="match status" value="1"/>
</dbReference>
<dbReference type="CDD" id="cd00075">
    <property type="entry name" value="HATPase"/>
    <property type="match status" value="1"/>
</dbReference>
<reference evidence="17" key="1">
    <citation type="journal article" date="2021" name="mSystems">
        <title>Bacteria and Archaea Synergistically Convert Glycine Betaine to Biogenic Methane in the Formosa Cold Seep of the South China Sea.</title>
        <authorList>
            <person name="Li L."/>
            <person name="Zhang W."/>
            <person name="Zhang S."/>
            <person name="Song L."/>
            <person name="Sun Q."/>
            <person name="Zhang H."/>
            <person name="Xiang H."/>
            <person name="Dong X."/>
        </authorList>
    </citation>
    <scope>NUCLEOTIDE SEQUENCE</scope>
    <source>
        <strain evidence="17">ZWT</strain>
    </source>
</reference>
<evidence type="ECO:0000256" key="8">
    <source>
        <dbReference type="ARBA" id="ARBA00022741"/>
    </source>
</evidence>
<keyword evidence="11 14" id="KW-1133">Transmembrane helix</keyword>
<dbReference type="GO" id="GO:0000155">
    <property type="term" value="F:phosphorelay sensor kinase activity"/>
    <property type="evidence" value="ECO:0007669"/>
    <property type="project" value="InterPro"/>
</dbReference>
<evidence type="ECO:0000256" key="14">
    <source>
        <dbReference type="SAM" id="Phobius"/>
    </source>
</evidence>